<dbReference type="GO" id="GO:0032259">
    <property type="term" value="P:methylation"/>
    <property type="evidence" value="ECO:0007669"/>
    <property type="project" value="UniProtKB-KW"/>
</dbReference>
<accession>A0ABY8MHQ8</accession>
<reference evidence="14 15" key="1">
    <citation type="submission" date="2023-04" db="EMBL/GenBank/DDBJ databases">
        <title>Spirochaete genome identified in red abalone sample constitutes a novel genus.</title>
        <authorList>
            <person name="Sharma S.P."/>
            <person name="Purcell C.M."/>
            <person name="Hyde J.R."/>
            <person name="Severin A.J."/>
        </authorList>
    </citation>
    <scope>NUCLEOTIDE SEQUENCE [LARGE SCALE GENOMIC DNA]</scope>
    <source>
        <strain evidence="14 15">SP-2023</strain>
    </source>
</reference>
<evidence type="ECO:0000313" key="14">
    <source>
        <dbReference type="EMBL" id="WGK69554.1"/>
    </source>
</evidence>
<dbReference type="SUPFAM" id="SSF53335">
    <property type="entry name" value="S-adenosyl-L-methionine-dependent methyltransferases"/>
    <property type="match status" value="1"/>
</dbReference>
<dbReference type="InterPro" id="IPR015507">
    <property type="entry name" value="rRNA-MeTfrase_E"/>
</dbReference>
<comment type="subcellular location">
    <subcellularLocation>
        <location evidence="11">Cytoplasm</location>
    </subcellularLocation>
</comment>
<feature type="binding site" evidence="11">
    <location>
        <position position="127"/>
    </location>
    <ligand>
        <name>S-adenosyl-L-methionine</name>
        <dbReference type="ChEBI" id="CHEBI:59789"/>
    </ligand>
</feature>
<evidence type="ECO:0000256" key="12">
    <source>
        <dbReference type="SAM" id="MobiDB-lite"/>
    </source>
</evidence>
<dbReference type="InterPro" id="IPR002877">
    <property type="entry name" value="RNA_MeTrfase_FtsJ_dom"/>
</dbReference>
<dbReference type="Pfam" id="PF01728">
    <property type="entry name" value="FtsJ"/>
    <property type="match status" value="1"/>
</dbReference>
<protein>
    <recommendedName>
        <fullName evidence="7 11">Ribosomal RNA large subunit methyltransferase E</fullName>
        <ecNumber evidence="6 11">2.1.1.166</ecNumber>
    </recommendedName>
    <alternativeName>
        <fullName evidence="9 11">23S rRNA Um2552 methyltransferase</fullName>
    </alternativeName>
    <alternativeName>
        <fullName evidence="8 11">rRNA (uridine-2'-O-)-methyltransferase</fullName>
    </alternativeName>
</protein>
<evidence type="ECO:0000256" key="5">
    <source>
        <dbReference type="ARBA" id="ARBA00037569"/>
    </source>
</evidence>
<name>A0ABY8MHQ8_9SPIO</name>
<comment type="similarity">
    <text evidence="11">Belongs to the class I-like SAM-binding methyltransferase superfamily. RNA methyltransferase RlmE family.</text>
</comment>
<feature type="compositionally biased region" description="Basic residues" evidence="12">
    <location>
        <begin position="1"/>
        <end position="16"/>
    </location>
</feature>
<organism evidence="14 15">
    <name type="scientific">Candidatus Haliotispira prima</name>
    <dbReference type="NCBI Taxonomy" id="3034016"/>
    <lineage>
        <taxon>Bacteria</taxon>
        <taxon>Pseudomonadati</taxon>
        <taxon>Spirochaetota</taxon>
        <taxon>Spirochaetia</taxon>
        <taxon>Spirochaetales</taxon>
        <taxon>Spirochaetaceae</taxon>
        <taxon>Candidatus Haliotispira</taxon>
    </lineage>
</organism>
<dbReference type="HAMAP" id="MF_01547">
    <property type="entry name" value="RNA_methyltr_E"/>
    <property type="match status" value="1"/>
</dbReference>
<comment type="function">
    <text evidence="5 11">Specifically methylates the uridine in position 2552 of 23S rRNA at the 2'-O position of the ribose in the fully assembled 50S ribosomal subunit.</text>
</comment>
<feature type="binding site" evidence="11">
    <location>
        <position position="107"/>
    </location>
    <ligand>
        <name>S-adenosyl-L-methionine</name>
        <dbReference type="ChEBI" id="CHEBI:59789"/>
    </ligand>
</feature>
<evidence type="ECO:0000256" key="8">
    <source>
        <dbReference type="ARBA" id="ARBA00041995"/>
    </source>
</evidence>
<sequence length="243" mass="27534">MVKKSKSGNGLNRKKSTSSGSQPKSQHKNPPKNRDYVHDSYTDRAMKQGYQARSVFKLSQIDEQYRLLRPGMRVLDLGAAPGSWSRYVLQRIQAGSPESGAWLCAVDLEELDSNVRKSPYLTFFQADFTGAELQQQIVPYLERDGLFDVVLSDMAPRTTGNRTVDTGRSEALAEEILSVLPRFLQTGGSLLFKLFQGGAEQQFEQRLQVLFAHSRRLKPQAVRSRSFEVYFLCRDYRSGRRSG</sequence>
<feature type="binding site" evidence="11">
    <location>
        <position position="82"/>
    </location>
    <ligand>
        <name>S-adenosyl-L-methionine</name>
        <dbReference type="ChEBI" id="CHEBI:59789"/>
    </ligand>
</feature>
<dbReference type="RefSeq" id="WP_326927739.1">
    <property type="nucleotide sequence ID" value="NZ_CP123443.1"/>
</dbReference>
<evidence type="ECO:0000256" key="4">
    <source>
        <dbReference type="ARBA" id="ARBA00022691"/>
    </source>
</evidence>
<proteinExistence type="inferred from homology"/>
<dbReference type="GO" id="GO:0008168">
    <property type="term" value="F:methyltransferase activity"/>
    <property type="evidence" value="ECO:0007669"/>
    <property type="project" value="UniProtKB-KW"/>
</dbReference>
<keyword evidence="1 11" id="KW-0698">rRNA processing</keyword>
<evidence type="ECO:0000259" key="13">
    <source>
        <dbReference type="Pfam" id="PF01728"/>
    </source>
</evidence>
<keyword evidence="15" id="KW-1185">Reference proteome</keyword>
<dbReference type="PANTHER" id="PTHR10920:SF18">
    <property type="entry name" value="RRNA METHYLTRANSFERASE 2, MITOCHONDRIAL"/>
    <property type="match status" value="1"/>
</dbReference>
<feature type="binding site" evidence="11">
    <location>
        <position position="153"/>
    </location>
    <ligand>
        <name>S-adenosyl-L-methionine</name>
        <dbReference type="ChEBI" id="CHEBI:59789"/>
    </ligand>
</feature>
<dbReference type="PANTHER" id="PTHR10920">
    <property type="entry name" value="RIBOSOMAL RNA METHYLTRANSFERASE"/>
    <property type="match status" value="1"/>
</dbReference>
<keyword evidence="4 11" id="KW-0949">S-adenosyl-L-methionine</keyword>
<evidence type="ECO:0000256" key="10">
    <source>
        <dbReference type="ARBA" id="ARBA00048970"/>
    </source>
</evidence>
<gene>
    <name evidence="11" type="primary">rlmE</name>
    <name evidence="11" type="synonym">ftsJ</name>
    <name evidence="11" type="synonym">rrmJ</name>
    <name evidence="14" type="ORF">P0082_01450</name>
</gene>
<keyword evidence="2 11" id="KW-0489">Methyltransferase</keyword>
<evidence type="ECO:0000256" key="3">
    <source>
        <dbReference type="ARBA" id="ARBA00022679"/>
    </source>
</evidence>
<dbReference type="EMBL" id="CP123443">
    <property type="protein sequence ID" value="WGK69554.1"/>
    <property type="molecule type" value="Genomic_DNA"/>
</dbReference>
<dbReference type="InterPro" id="IPR050082">
    <property type="entry name" value="RNA_methyltr_RlmE"/>
</dbReference>
<evidence type="ECO:0000256" key="11">
    <source>
        <dbReference type="HAMAP-Rule" id="MF_01547"/>
    </source>
</evidence>
<feature type="domain" description="Ribosomal RNA methyltransferase FtsJ" evidence="13">
    <location>
        <begin position="50"/>
        <end position="236"/>
    </location>
</feature>
<dbReference type="PIRSF" id="PIRSF005461">
    <property type="entry name" value="23S_rRNA_mtase"/>
    <property type="match status" value="1"/>
</dbReference>
<keyword evidence="3 11" id="KW-0808">Transferase</keyword>
<evidence type="ECO:0000313" key="15">
    <source>
        <dbReference type="Proteomes" id="UP001228690"/>
    </source>
</evidence>
<dbReference type="Gene3D" id="3.40.50.150">
    <property type="entry name" value="Vaccinia Virus protein VP39"/>
    <property type="match status" value="1"/>
</dbReference>
<feature type="region of interest" description="Disordered" evidence="12">
    <location>
        <begin position="1"/>
        <end position="37"/>
    </location>
</feature>
<evidence type="ECO:0000256" key="9">
    <source>
        <dbReference type="ARBA" id="ARBA00042745"/>
    </source>
</evidence>
<evidence type="ECO:0000256" key="7">
    <source>
        <dbReference type="ARBA" id="ARBA00041129"/>
    </source>
</evidence>
<comment type="catalytic activity">
    <reaction evidence="10 11">
        <text>uridine(2552) in 23S rRNA + S-adenosyl-L-methionine = 2'-O-methyluridine(2552) in 23S rRNA + S-adenosyl-L-homocysteine + H(+)</text>
        <dbReference type="Rhea" id="RHEA:42720"/>
        <dbReference type="Rhea" id="RHEA-COMP:10202"/>
        <dbReference type="Rhea" id="RHEA-COMP:10203"/>
        <dbReference type="ChEBI" id="CHEBI:15378"/>
        <dbReference type="ChEBI" id="CHEBI:57856"/>
        <dbReference type="ChEBI" id="CHEBI:59789"/>
        <dbReference type="ChEBI" id="CHEBI:65315"/>
        <dbReference type="ChEBI" id="CHEBI:74478"/>
        <dbReference type="EC" id="2.1.1.166"/>
    </reaction>
</comment>
<dbReference type="EC" id="2.1.1.166" evidence="6 11"/>
<keyword evidence="11" id="KW-0963">Cytoplasm</keyword>
<feature type="active site" description="Proton acceptor" evidence="11">
    <location>
        <position position="193"/>
    </location>
</feature>
<dbReference type="Proteomes" id="UP001228690">
    <property type="component" value="Chromosome"/>
</dbReference>
<evidence type="ECO:0000256" key="6">
    <source>
        <dbReference type="ARBA" id="ARBA00038861"/>
    </source>
</evidence>
<feature type="binding site" evidence="11">
    <location>
        <position position="84"/>
    </location>
    <ligand>
        <name>S-adenosyl-L-methionine</name>
        <dbReference type="ChEBI" id="CHEBI:59789"/>
    </ligand>
</feature>
<evidence type="ECO:0000256" key="2">
    <source>
        <dbReference type="ARBA" id="ARBA00022603"/>
    </source>
</evidence>
<dbReference type="InterPro" id="IPR029063">
    <property type="entry name" value="SAM-dependent_MTases_sf"/>
</dbReference>
<evidence type="ECO:0000256" key="1">
    <source>
        <dbReference type="ARBA" id="ARBA00022552"/>
    </source>
</evidence>